<dbReference type="InterPro" id="IPR000859">
    <property type="entry name" value="CUB_dom"/>
</dbReference>
<evidence type="ECO:0000256" key="14">
    <source>
        <dbReference type="PROSITE-ProRule" id="PRU00196"/>
    </source>
</evidence>
<dbReference type="PROSITE" id="PS01180">
    <property type="entry name" value="CUB"/>
    <property type="match status" value="2"/>
</dbReference>
<evidence type="ECO:0000256" key="12">
    <source>
        <dbReference type="ARBA" id="ARBA00023180"/>
    </source>
</evidence>
<dbReference type="InterPro" id="IPR023415">
    <property type="entry name" value="LDLR_class-A_CS"/>
</dbReference>
<feature type="domain" description="SRCR" evidence="21">
    <location>
        <begin position="703"/>
        <end position="826"/>
    </location>
</feature>
<dbReference type="PROSITE" id="PS50287">
    <property type="entry name" value="SRCR_2"/>
    <property type="match status" value="1"/>
</dbReference>
<dbReference type="InterPro" id="IPR036772">
    <property type="entry name" value="SRCR-like_dom_sf"/>
</dbReference>
<dbReference type="Gene3D" id="3.10.250.10">
    <property type="entry name" value="SRCR-like domain"/>
    <property type="match status" value="1"/>
</dbReference>
<dbReference type="SUPFAM" id="SSF56487">
    <property type="entry name" value="SRCR-like"/>
    <property type="match status" value="1"/>
</dbReference>
<feature type="transmembrane region" description="Helical" evidence="16">
    <location>
        <begin position="12"/>
        <end position="37"/>
    </location>
</feature>
<evidence type="ECO:0000256" key="1">
    <source>
        <dbReference type="ARBA" id="ARBA00004606"/>
    </source>
</evidence>
<dbReference type="FunFam" id="2.60.120.200:FF:000128">
    <property type="entry name" value="enteropeptidase isoform X2"/>
    <property type="match status" value="1"/>
</dbReference>
<dbReference type="Proteomes" id="UP000261540">
    <property type="component" value="Unplaced"/>
</dbReference>
<evidence type="ECO:0000259" key="18">
    <source>
        <dbReference type="PROSITE" id="PS50024"/>
    </source>
</evidence>
<keyword evidence="7 15" id="KW-0720">Serine protease</keyword>
<evidence type="ECO:0000259" key="17">
    <source>
        <dbReference type="PROSITE" id="PS01180"/>
    </source>
</evidence>
<dbReference type="InterPro" id="IPR036364">
    <property type="entry name" value="SEA_dom_sf"/>
</dbReference>
<evidence type="ECO:0000256" key="10">
    <source>
        <dbReference type="ARBA" id="ARBA00023136"/>
    </source>
</evidence>
<dbReference type="CDD" id="cd00041">
    <property type="entry name" value="CUB"/>
    <property type="match status" value="2"/>
</dbReference>
<feature type="domain" description="CUB" evidence="17">
    <location>
        <begin position="548"/>
        <end position="659"/>
    </location>
</feature>
<feature type="disulfide bond" evidence="13">
    <location>
        <begin position="668"/>
        <end position="680"/>
    </location>
</feature>
<dbReference type="Gene3D" id="2.60.120.200">
    <property type="match status" value="1"/>
</dbReference>
<evidence type="ECO:0000259" key="19">
    <source>
        <dbReference type="PROSITE" id="PS50060"/>
    </source>
</evidence>
<sequence>MARGRRALSFTEASLSVLFLAELLVCVGLVIVGWLALHTDETQSHLDRSSTVLRGEFTIVNSTGFTEELRNTSSVPFKALAFDVEHLVSELYAGSLLAEQFRACVVQHFRSENRIRSYSRRSVVVTFDLLFYGIVGSEDAQEQLVRRVQATEGGGPGGLRIDGGSIRVTGEKWPPTGHPLTTTAQASPTAHLPTTTGKLDAVTLQCPADHMTCSDGSHCVPRVQFCDGADDCPDGSDENANLCATVCDKQFLLLGQTGSFQSQNFPLPYDNSITCRWIIRVLEGLVIAINFPSFETEEDIDVLKLYEGTGETKKLTYTLSGHSPGEVWLLSHEVTAEFSSNFINSLGGFKAVYRAANITDLSNEDIASCSFEAGLCFWRQDSGEEGGWLRVNGPTFPPLTGPSFDHTLGNQSGYYIVTPRSPVPWEKNFRIHSLPLDHDSEPACLSFWYHMFGEDVQRLSVLLYWPNGTTMTFEREGNYADAWHYGQATLYDTAELTVVFEAQKRGGLTNDIALDDITLSRGPCVDGIYPEPTRVPIPTTPPSLPSDCGGPFDLWEPNSTFSSPNYPKSYSNKLSCVWTLHTEEGKNIQLHFLDFDVEATFDMVEIRDGEGMESTLLGIFTGSSASFVDLFSTTNHMTVLFLTDKSGYGRGFQANFTSGFGLGLPEPCVNGYFQCSSGSCVSNISVCDGQPDCPDASDEAECVHLLPVNGNSTGLLQLQVQGSWYMVCSRYWNPELSSFVCSYLGFRNGNASMLLVPEGNSTSFITLYETQNGTLDLIPSDSCTEQKVMSLECDNSPCGTKMVSLKAGGRATSERFPEEAVRIVGGTDAPVGAWPWAGSLHWRGRHACGASLIGREWLITAAHCVYGKHLHLSSWSVYLGVHSQSDISSPTVQERQIDRIVFNMHYNKRTKDSDIAMIHLDTQVNFTDFIQPICLPDQEQQFEEGRKCIITGWGRESEQGAVADTLQQASVPLVGRTECQTLLPEYNITARMVCAGFPQGGTDSCQGDSGGPLMCHSGHSWILVGVTSFGIGCGQPKRPGVYTLVSQFADWVAETRRSGMRENAFL</sequence>
<dbReference type="PROSITE" id="PS50060">
    <property type="entry name" value="MAM_2"/>
    <property type="match status" value="1"/>
</dbReference>
<dbReference type="CTD" id="5651"/>
<dbReference type="PROSITE" id="PS00135">
    <property type="entry name" value="TRYPSIN_SER"/>
    <property type="match status" value="1"/>
</dbReference>
<proteinExistence type="inferred from homology"/>
<dbReference type="Gene3D" id="3.30.70.960">
    <property type="entry name" value="SEA domain"/>
    <property type="match status" value="1"/>
</dbReference>
<dbReference type="Pfam" id="PF00431">
    <property type="entry name" value="CUB"/>
    <property type="match status" value="2"/>
</dbReference>
<feature type="domain" description="MAM" evidence="19">
    <location>
        <begin position="367"/>
        <end position="526"/>
    </location>
</feature>
<dbReference type="Gene3D" id="4.10.400.10">
    <property type="entry name" value="Low-density Lipoprotein Receptor"/>
    <property type="match status" value="2"/>
</dbReference>
<keyword evidence="12" id="KW-0325">Glycoprotein</keyword>
<dbReference type="PROSITE" id="PS50068">
    <property type="entry name" value="LDLRA_2"/>
    <property type="match status" value="2"/>
</dbReference>
<dbReference type="GO" id="GO:0004252">
    <property type="term" value="F:serine-type endopeptidase activity"/>
    <property type="evidence" value="ECO:0007669"/>
    <property type="project" value="InterPro"/>
</dbReference>
<dbReference type="PRINTS" id="PR00722">
    <property type="entry name" value="CHYMOTRYPSIN"/>
</dbReference>
<evidence type="ECO:0000256" key="9">
    <source>
        <dbReference type="ARBA" id="ARBA00022989"/>
    </source>
</evidence>
<dbReference type="PROSITE" id="PS00134">
    <property type="entry name" value="TRYPSIN_HIS"/>
    <property type="match status" value="1"/>
</dbReference>
<dbReference type="InterPro" id="IPR036055">
    <property type="entry name" value="LDL_receptor-like_sf"/>
</dbReference>
<evidence type="ECO:0000256" key="3">
    <source>
        <dbReference type="ARBA" id="ARBA00022670"/>
    </source>
</evidence>
<dbReference type="SUPFAM" id="SSF82671">
    <property type="entry name" value="SEA domain"/>
    <property type="match status" value="1"/>
</dbReference>
<dbReference type="Pfam" id="PF01390">
    <property type="entry name" value="SEA"/>
    <property type="match status" value="1"/>
</dbReference>
<keyword evidence="11 14" id="KW-1015">Disulfide bond</keyword>
<dbReference type="STRING" id="1676925.ENSPKIP00000000605"/>
<evidence type="ECO:0000313" key="23">
    <source>
        <dbReference type="Proteomes" id="UP000261540"/>
    </source>
</evidence>
<reference evidence="22" key="2">
    <citation type="submission" date="2025-09" db="UniProtKB">
        <authorList>
            <consortium name="Ensembl"/>
        </authorList>
    </citation>
    <scope>IDENTIFICATION</scope>
</reference>
<feature type="disulfide bond" evidence="14">
    <location>
        <begin position="783"/>
        <end position="793"/>
    </location>
</feature>
<evidence type="ECO:0000256" key="16">
    <source>
        <dbReference type="SAM" id="Phobius"/>
    </source>
</evidence>
<dbReference type="PROSITE" id="PS50024">
    <property type="entry name" value="SEA"/>
    <property type="match status" value="1"/>
</dbReference>
<keyword evidence="9 16" id="KW-1133">Transmembrane helix</keyword>
<comment type="subcellular location">
    <subcellularLocation>
        <location evidence="1">Membrane</location>
        <topology evidence="1">Single-pass type II membrane protein</topology>
    </subcellularLocation>
</comment>
<dbReference type="PROSITE" id="PS01209">
    <property type="entry name" value="LDLRA_1"/>
    <property type="match status" value="2"/>
</dbReference>
<evidence type="ECO:0000313" key="22">
    <source>
        <dbReference type="Ensembl" id="ENSPKIP00000000605.1"/>
    </source>
</evidence>
<name>A0A3B3Q4M8_9TELE</name>
<comment type="similarity">
    <text evidence="2">Belongs to the DMBT1 family.</text>
</comment>
<feature type="disulfide bond" evidence="13">
    <location>
        <begin position="687"/>
        <end position="702"/>
    </location>
</feature>
<dbReference type="FunFam" id="2.40.10.10:FF:000003">
    <property type="entry name" value="Transmembrane serine protease 3"/>
    <property type="match status" value="1"/>
</dbReference>
<reference evidence="22" key="1">
    <citation type="submission" date="2025-08" db="UniProtKB">
        <authorList>
            <consortium name="Ensembl"/>
        </authorList>
    </citation>
    <scope>IDENTIFICATION</scope>
</reference>
<dbReference type="SUPFAM" id="SSF49854">
    <property type="entry name" value="Spermadhesin, CUB domain"/>
    <property type="match status" value="2"/>
</dbReference>
<dbReference type="InterPro" id="IPR035914">
    <property type="entry name" value="Sperma_CUB_dom_sf"/>
</dbReference>
<dbReference type="GO" id="GO:0006508">
    <property type="term" value="P:proteolysis"/>
    <property type="evidence" value="ECO:0007669"/>
    <property type="project" value="UniProtKB-KW"/>
</dbReference>
<evidence type="ECO:0000256" key="13">
    <source>
        <dbReference type="PROSITE-ProRule" id="PRU00124"/>
    </source>
</evidence>
<dbReference type="InterPro" id="IPR018114">
    <property type="entry name" value="TRYPSIN_HIS"/>
</dbReference>
<keyword evidence="23" id="KW-1185">Reference proteome</keyword>
<evidence type="ECO:0000256" key="8">
    <source>
        <dbReference type="ARBA" id="ARBA00022968"/>
    </source>
</evidence>
<dbReference type="Pfam" id="PF15494">
    <property type="entry name" value="SRCR_2"/>
    <property type="match status" value="1"/>
</dbReference>
<dbReference type="CDD" id="cd00112">
    <property type="entry name" value="LDLa"/>
    <property type="match status" value="2"/>
</dbReference>
<feature type="domain" description="Peptidase S1" evidence="20">
    <location>
        <begin position="823"/>
        <end position="1057"/>
    </location>
</feature>
<dbReference type="CDD" id="cd06263">
    <property type="entry name" value="MAM"/>
    <property type="match status" value="1"/>
</dbReference>
<dbReference type="InterPro" id="IPR001314">
    <property type="entry name" value="Peptidase_S1A"/>
</dbReference>
<dbReference type="PANTHER" id="PTHR24252">
    <property type="entry name" value="ACROSIN-RELATED"/>
    <property type="match status" value="1"/>
</dbReference>
<dbReference type="Pfam" id="PF00629">
    <property type="entry name" value="MAM"/>
    <property type="match status" value="1"/>
</dbReference>
<dbReference type="InterPro" id="IPR013320">
    <property type="entry name" value="ConA-like_dom_sf"/>
</dbReference>
<dbReference type="FunFam" id="4.10.400.10:FF:000065">
    <property type="entry name" value="Transmembrane protease serine 7"/>
    <property type="match status" value="1"/>
</dbReference>
<dbReference type="Gene3D" id="2.60.120.290">
    <property type="entry name" value="Spermadhesin, CUB domain"/>
    <property type="match status" value="2"/>
</dbReference>
<dbReference type="InterPro" id="IPR033116">
    <property type="entry name" value="TRYPSIN_SER"/>
</dbReference>
<dbReference type="InterPro" id="IPR009003">
    <property type="entry name" value="Peptidase_S1_PA"/>
</dbReference>
<evidence type="ECO:0000256" key="2">
    <source>
        <dbReference type="ARBA" id="ARBA00009931"/>
    </source>
</evidence>
<evidence type="ECO:0000256" key="4">
    <source>
        <dbReference type="ARBA" id="ARBA00022692"/>
    </source>
</evidence>
<evidence type="ECO:0000256" key="7">
    <source>
        <dbReference type="ARBA" id="ARBA00022825"/>
    </source>
</evidence>
<keyword evidence="8" id="KW-0735">Signal-anchor</keyword>
<dbReference type="SUPFAM" id="SSF50494">
    <property type="entry name" value="Trypsin-like serine proteases"/>
    <property type="match status" value="1"/>
</dbReference>
<dbReference type="Pfam" id="PF00089">
    <property type="entry name" value="Trypsin"/>
    <property type="match status" value="1"/>
</dbReference>
<keyword evidence="5" id="KW-0677">Repeat</keyword>
<evidence type="ECO:0000259" key="20">
    <source>
        <dbReference type="PROSITE" id="PS50240"/>
    </source>
</evidence>
<feature type="domain" description="SEA" evidence="18">
    <location>
        <begin position="49"/>
        <end position="173"/>
    </location>
</feature>
<dbReference type="Ensembl" id="ENSPKIT00000024503.1">
    <property type="protein sequence ID" value="ENSPKIP00000000605.1"/>
    <property type="gene ID" value="ENSPKIG00000019201.1"/>
</dbReference>
<evidence type="ECO:0000256" key="11">
    <source>
        <dbReference type="ARBA" id="ARBA00023157"/>
    </source>
</evidence>
<dbReference type="InterPro" id="IPR000998">
    <property type="entry name" value="MAM_dom"/>
</dbReference>
<dbReference type="InterPro" id="IPR002172">
    <property type="entry name" value="LDrepeatLR_classA_rpt"/>
</dbReference>
<dbReference type="GO" id="GO:0016020">
    <property type="term" value="C:membrane"/>
    <property type="evidence" value="ECO:0007669"/>
    <property type="project" value="UniProtKB-SubCell"/>
</dbReference>
<dbReference type="InterPro" id="IPR043504">
    <property type="entry name" value="Peptidase_S1_PA_chymotrypsin"/>
</dbReference>
<keyword evidence="6 15" id="KW-0378">Hydrolase</keyword>
<protein>
    <submittedName>
        <fullName evidence="22">Transmembrane serine protease 15</fullName>
    </submittedName>
</protein>
<dbReference type="InterPro" id="IPR000082">
    <property type="entry name" value="SEA_dom"/>
</dbReference>
<dbReference type="PROSITE" id="PS50240">
    <property type="entry name" value="TRYPSIN_DOM"/>
    <property type="match status" value="1"/>
</dbReference>
<dbReference type="GO" id="GO:0009566">
    <property type="term" value="P:fertilization"/>
    <property type="evidence" value="ECO:0007669"/>
    <property type="project" value="UniProtKB-ARBA"/>
</dbReference>
<dbReference type="CDD" id="cd00190">
    <property type="entry name" value="Tryp_SPc"/>
    <property type="match status" value="1"/>
</dbReference>
<comment type="caution">
    <text evidence="14">Lacks conserved residue(s) required for the propagation of feature annotation.</text>
</comment>
<organism evidence="22 23">
    <name type="scientific">Paramormyrops kingsleyae</name>
    <dbReference type="NCBI Taxonomy" id="1676925"/>
    <lineage>
        <taxon>Eukaryota</taxon>
        <taxon>Metazoa</taxon>
        <taxon>Chordata</taxon>
        <taxon>Craniata</taxon>
        <taxon>Vertebrata</taxon>
        <taxon>Euteleostomi</taxon>
        <taxon>Actinopterygii</taxon>
        <taxon>Neopterygii</taxon>
        <taxon>Teleostei</taxon>
        <taxon>Osteoglossocephala</taxon>
        <taxon>Osteoglossomorpha</taxon>
        <taxon>Osteoglossiformes</taxon>
        <taxon>Mormyridae</taxon>
        <taxon>Paramormyrops</taxon>
    </lineage>
</organism>
<keyword evidence="3 15" id="KW-0645">Protease</keyword>
<evidence type="ECO:0000256" key="5">
    <source>
        <dbReference type="ARBA" id="ARBA00022737"/>
    </source>
</evidence>
<dbReference type="SUPFAM" id="SSF57424">
    <property type="entry name" value="LDL receptor-like module"/>
    <property type="match status" value="2"/>
</dbReference>
<dbReference type="SMART" id="SM00042">
    <property type="entry name" value="CUB"/>
    <property type="match status" value="2"/>
</dbReference>
<dbReference type="Gene3D" id="2.40.10.10">
    <property type="entry name" value="Trypsin-like serine proteases"/>
    <property type="match status" value="2"/>
</dbReference>
<dbReference type="SUPFAM" id="SSF49899">
    <property type="entry name" value="Concanavalin A-like lectins/glucanases"/>
    <property type="match status" value="1"/>
</dbReference>
<dbReference type="InterPro" id="IPR001190">
    <property type="entry name" value="SRCR"/>
</dbReference>
<feature type="domain" description="CUB" evidence="17">
    <location>
        <begin position="247"/>
        <end position="356"/>
    </location>
</feature>
<dbReference type="Pfam" id="PF00057">
    <property type="entry name" value="Ldl_recept_a"/>
    <property type="match status" value="2"/>
</dbReference>
<dbReference type="SMART" id="SM00020">
    <property type="entry name" value="Tryp_SPc"/>
    <property type="match status" value="1"/>
</dbReference>
<dbReference type="InterPro" id="IPR001254">
    <property type="entry name" value="Trypsin_dom"/>
</dbReference>
<dbReference type="SMART" id="SM00202">
    <property type="entry name" value="SR"/>
    <property type="match status" value="1"/>
</dbReference>
<dbReference type="FunFam" id="2.60.120.290:FF:000005">
    <property type="entry name" value="Procollagen C-endopeptidase enhancer 1"/>
    <property type="match status" value="1"/>
</dbReference>
<feature type="disulfide bond" evidence="13">
    <location>
        <begin position="675"/>
        <end position="693"/>
    </location>
</feature>
<evidence type="ECO:0000259" key="21">
    <source>
        <dbReference type="PROSITE" id="PS50287"/>
    </source>
</evidence>
<dbReference type="PANTHER" id="PTHR24252:SF16">
    <property type="entry name" value="TRANSMEMBRANE SERINE PROTEASE 15"/>
    <property type="match status" value="1"/>
</dbReference>
<keyword evidence="4 16" id="KW-0812">Transmembrane</keyword>
<evidence type="ECO:0000256" key="6">
    <source>
        <dbReference type="ARBA" id="ARBA00022801"/>
    </source>
</evidence>
<dbReference type="AlphaFoldDB" id="A0A3B3Q4M8"/>
<dbReference type="SMART" id="SM00137">
    <property type="entry name" value="MAM"/>
    <property type="match status" value="1"/>
</dbReference>
<evidence type="ECO:0000256" key="15">
    <source>
        <dbReference type="RuleBase" id="RU363034"/>
    </source>
</evidence>
<keyword evidence="10 16" id="KW-0472">Membrane</keyword>
<dbReference type="GeneTree" id="ENSGT00940000164655"/>
<accession>A0A3B3Q4M8</accession>
<dbReference type="SMART" id="SM00192">
    <property type="entry name" value="LDLa"/>
    <property type="match status" value="2"/>
</dbReference>